<dbReference type="SUPFAM" id="SSF69304">
    <property type="entry name" value="Tricorn protease N-terminal domain"/>
    <property type="match status" value="1"/>
</dbReference>
<dbReference type="Gene3D" id="2.120.10.30">
    <property type="entry name" value="TolB, C-terminal domain"/>
    <property type="match status" value="1"/>
</dbReference>
<feature type="chain" id="PRO_5045729962" description="WD40 repeat domain-containing protein" evidence="1">
    <location>
        <begin position="18"/>
        <end position="294"/>
    </location>
</feature>
<evidence type="ECO:0008006" key="4">
    <source>
        <dbReference type="Google" id="ProtNLM"/>
    </source>
</evidence>
<proteinExistence type="predicted"/>
<comment type="caution">
    <text evidence="2">The sequence shown here is derived from an EMBL/GenBank/DDBJ whole genome shotgun (WGS) entry which is preliminary data.</text>
</comment>
<keyword evidence="1" id="KW-0732">Signal</keyword>
<accession>A0ABV6BG12</accession>
<dbReference type="InterPro" id="IPR011042">
    <property type="entry name" value="6-blade_b-propeller_TolB-like"/>
</dbReference>
<evidence type="ECO:0000256" key="1">
    <source>
        <dbReference type="SAM" id="SignalP"/>
    </source>
</evidence>
<name>A0ABV6BG12_9GAMM</name>
<protein>
    <recommendedName>
        <fullName evidence="4">WD40 repeat domain-containing protein</fullName>
    </recommendedName>
</protein>
<keyword evidence="3" id="KW-1185">Reference proteome</keyword>
<organism evidence="2 3">
    <name type="scientific">Rheinheimera tilapiae</name>
    <dbReference type="NCBI Taxonomy" id="875043"/>
    <lineage>
        <taxon>Bacteria</taxon>
        <taxon>Pseudomonadati</taxon>
        <taxon>Pseudomonadota</taxon>
        <taxon>Gammaproteobacteria</taxon>
        <taxon>Chromatiales</taxon>
        <taxon>Chromatiaceae</taxon>
        <taxon>Rheinheimera</taxon>
    </lineage>
</organism>
<dbReference type="Proteomes" id="UP001589813">
    <property type="component" value="Unassembled WGS sequence"/>
</dbReference>
<sequence>MKVFSLAALFLAMSASADPQYVIHYAQYQSAERGVEISKVLGSIQQKGYQNQPVFSRDGSRLLWTAQAGTGPMATDIHWLLVSEGGAGKALRATPFGEFSATPVPGSDTDYSVVRVEADGTQRLWQINSQTEQLLYPELKGVGYHVWGSDQDLLLFLLEDSTGPNRAVYRNKDGELTTLSGHIGRALLYQANSDRFFFTAPRPGQPADSPLWLWRYQAGGKKADALLPMPANGQDLAITSQGTVLVSAGKYVFQLSGDHWLPWADLSKQCDGKVSRFKLNPVQPVLAFVCEQEG</sequence>
<dbReference type="EMBL" id="JBHLXP010000003">
    <property type="protein sequence ID" value="MFC0048997.1"/>
    <property type="molecule type" value="Genomic_DNA"/>
</dbReference>
<feature type="signal peptide" evidence="1">
    <location>
        <begin position="1"/>
        <end position="17"/>
    </location>
</feature>
<reference evidence="2 3" key="1">
    <citation type="submission" date="2024-09" db="EMBL/GenBank/DDBJ databases">
        <authorList>
            <person name="Sun Q."/>
            <person name="Mori K."/>
        </authorList>
    </citation>
    <scope>NUCLEOTIDE SEQUENCE [LARGE SCALE GENOMIC DNA]</scope>
    <source>
        <strain evidence="2 3">KCTC 23315</strain>
    </source>
</reference>
<evidence type="ECO:0000313" key="2">
    <source>
        <dbReference type="EMBL" id="MFC0048997.1"/>
    </source>
</evidence>
<evidence type="ECO:0000313" key="3">
    <source>
        <dbReference type="Proteomes" id="UP001589813"/>
    </source>
</evidence>
<gene>
    <name evidence="2" type="ORF">ACFFJP_11940</name>
</gene>
<dbReference type="RefSeq" id="WP_377244053.1">
    <property type="nucleotide sequence ID" value="NZ_JBHLXP010000003.1"/>
</dbReference>